<dbReference type="SMART" id="SM00028">
    <property type="entry name" value="TPR"/>
    <property type="match status" value="3"/>
</dbReference>
<feature type="repeat" description="TPR" evidence="1">
    <location>
        <begin position="86"/>
        <end position="119"/>
    </location>
</feature>
<name>A0A5C6M955_9PLAN</name>
<accession>A0A5C6M955</accession>
<dbReference type="AlphaFoldDB" id="A0A5C6M955"/>
<protein>
    <submittedName>
        <fullName evidence="3">Uncharacterized protein</fullName>
    </submittedName>
</protein>
<feature type="compositionally biased region" description="Polar residues" evidence="2">
    <location>
        <begin position="345"/>
        <end position="375"/>
    </location>
</feature>
<comment type="caution">
    <text evidence="3">The sequence shown here is derived from an EMBL/GenBank/DDBJ whole genome shotgun (WGS) entry which is preliminary data.</text>
</comment>
<dbReference type="InterPro" id="IPR011990">
    <property type="entry name" value="TPR-like_helical_dom_sf"/>
</dbReference>
<dbReference type="Pfam" id="PF14559">
    <property type="entry name" value="TPR_19"/>
    <property type="match status" value="1"/>
</dbReference>
<keyword evidence="4" id="KW-1185">Reference proteome</keyword>
<feature type="compositionally biased region" description="Basic and acidic residues" evidence="2">
    <location>
        <begin position="30"/>
        <end position="54"/>
    </location>
</feature>
<dbReference type="PANTHER" id="PTHR12558:SF13">
    <property type="entry name" value="CELL DIVISION CYCLE PROTEIN 27 HOMOLOG"/>
    <property type="match status" value="1"/>
</dbReference>
<dbReference type="InterPro" id="IPR019734">
    <property type="entry name" value="TPR_rpt"/>
</dbReference>
<gene>
    <name evidence="3" type="ORF">E3A20_05140</name>
</gene>
<reference evidence="3 4" key="1">
    <citation type="submission" date="2019-08" db="EMBL/GenBank/DDBJ databases">
        <title>100 year-old enigma solved: identification of Planctomyces bekefii, the type genus and species of the phylum Planctomycetes.</title>
        <authorList>
            <person name="Svetlana D.N."/>
            <person name="Overmann J."/>
        </authorList>
    </citation>
    <scope>NUCLEOTIDE SEQUENCE [LARGE SCALE GENOMIC DNA]</scope>
    <source>
        <strain evidence="3">Phe10_nw2017</strain>
    </source>
</reference>
<dbReference type="PANTHER" id="PTHR12558">
    <property type="entry name" value="CELL DIVISION CYCLE 16,23,27"/>
    <property type="match status" value="1"/>
</dbReference>
<feature type="compositionally biased region" description="Basic and acidic residues" evidence="2">
    <location>
        <begin position="63"/>
        <end position="73"/>
    </location>
</feature>
<dbReference type="SUPFAM" id="SSF48452">
    <property type="entry name" value="TPR-like"/>
    <property type="match status" value="1"/>
</dbReference>
<organism evidence="3 4">
    <name type="scientific">Planctomyces bekefii</name>
    <dbReference type="NCBI Taxonomy" id="1653850"/>
    <lineage>
        <taxon>Bacteria</taxon>
        <taxon>Pseudomonadati</taxon>
        <taxon>Planctomycetota</taxon>
        <taxon>Planctomycetia</taxon>
        <taxon>Planctomycetales</taxon>
        <taxon>Planctomycetaceae</taxon>
        <taxon>Planctomyces</taxon>
    </lineage>
</organism>
<dbReference type="Proteomes" id="UP000321083">
    <property type="component" value="Unassembled WGS sequence"/>
</dbReference>
<dbReference type="EMBL" id="SRHE01000063">
    <property type="protein sequence ID" value="TWW11310.1"/>
    <property type="molecule type" value="Genomic_DNA"/>
</dbReference>
<feature type="region of interest" description="Disordered" evidence="2">
    <location>
        <begin position="30"/>
        <end position="76"/>
    </location>
</feature>
<evidence type="ECO:0000256" key="2">
    <source>
        <dbReference type="SAM" id="MobiDB-lite"/>
    </source>
</evidence>
<sequence>MSRFSRLILILLLGFEAGCQNARFWKRGSDQADRKATAAKADGKVQKKDADESKFSFAGLTRRKQESSEKESDQAEPLIAEQEQQIEQLVKQGQQALEKNDLDGAQQAYREILLLDPTHAAANHGLAMAADLEHRWKDAEYYYLQALKASPRDANILSDLGYSCLLQQRFAEATRYLNQALEADAQHENARVNLALLDLQLGHPDAAEQRVRELYGDSARAAEMMSQLQYQANEAGGHVRREADVSGELPEVPAGLPFEQVQELARQQRDVSLRRRVQENAGRPIPPGGTGWSGGAGSDGSAGQFPESGWPVPQPDQGIPSMPPLDTRDAAQAGYRGQWPAGPSNARTADWNQPQQSSGRGGFPQQQAIQPSSWVQPAPYGSSGGYPTGGSTGMSGGAWGGMRPQAPGAAMAPSAPAAPIQTGSPVIFADCRKNCLLHTRSSQRSTASSPLPPNQHVSTVRNWNNCFWKCTPAFRNSDSNLSHPNCP</sequence>
<evidence type="ECO:0000313" key="4">
    <source>
        <dbReference type="Proteomes" id="UP000321083"/>
    </source>
</evidence>
<reference evidence="3 4" key="2">
    <citation type="submission" date="2019-08" db="EMBL/GenBank/DDBJ databases">
        <authorList>
            <person name="Henke P."/>
        </authorList>
    </citation>
    <scope>NUCLEOTIDE SEQUENCE [LARGE SCALE GENOMIC DNA]</scope>
    <source>
        <strain evidence="3">Phe10_nw2017</strain>
    </source>
</reference>
<proteinExistence type="predicted"/>
<feature type="compositionally biased region" description="Low complexity" evidence="2">
    <location>
        <begin position="401"/>
        <end position="417"/>
    </location>
</feature>
<evidence type="ECO:0000256" key="1">
    <source>
        <dbReference type="PROSITE-ProRule" id="PRU00339"/>
    </source>
</evidence>
<keyword evidence="1" id="KW-0802">TPR repeat</keyword>
<dbReference type="Gene3D" id="1.25.40.10">
    <property type="entry name" value="Tetratricopeptide repeat domain"/>
    <property type="match status" value="1"/>
</dbReference>
<feature type="compositionally biased region" description="Gly residues" evidence="2">
    <location>
        <begin position="382"/>
        <end position="400"/>
    </location>
</feature>
<feature type="region of interest" description="Disordered" evidence="2">
    <location>
        <begin position="275"/>
        <end position="417"/>
    </location>
</feature>
<evidence type="ECO:0000313" key="3">
    <source>
        <dbReference type="EMBL" id="TWW11310.1"/>
    </source>
</evidence>
<dbReference type="PROSITE" id="PS50005">
    <property type="entry name" value="TPR"/>
    <property type="match status" value="1"/>
</dbReference>
<feature type="compositionally biased region" description="Gly residues" evidence="2">
    <location>
        <begin position="288"/>
        <end position="300"/>
    </location>
</feature>